<dbReference type="Proteomes" id="UP000177876">
    <property type="component" value="Unassembled WGS sequence"/>
</dbReference>
<dbReference type="NCBIfam" id="TIGR01439">
    <property type="entry name" value="lp_hng_hel_AbrB"/>
    <property type="match status" value="1"/>
</dbReference>
<accession>A0A1F2WMZ4</accession>
<dbReference type="Pfam" id="PF04014">
    <property type="entry name" value="MazE_antitoxin"/>
    <property type="match status" value="1"/>
</dbReference>
<sequence>MAANAKGNCSAGCEIGQDTCCCKVDALISVDERGQMVLPKDIREKAGIKAGDKLALISWQKEGEVYCITLIKVEGLTEIVKDRLGPLLKEMF</sequence>
<gene>
    <name evidence="2" type="ORF">A2Y75_08660</name>
</gene>
<reference evidence="2 3" key="1">
    <citation type="journal article" date="2016" name="Nat. Commun.">
        <title>Thousands of microbial genomes shed light on interconnected biogeochemical processes in an aquifer system.</title>
        <authorList>
            <person name="Anantharaman K."/>
            <person name="Brown C.T."/>
            <person name="Hug L.A."/>
            <person name="Sharon I."/>
            <person name="Castelle C.J."/>
            <person name="Probst A.J."/>
            <person name="Thomas B.C."/>
            <person name="Singh A."/>
            <person name="Wilkins M.J."/>
            <person name="Karaoz U."/>
            <person name="Brodie E.L."/>
            <person name="Williams K.H."/>
            <person name="Hubbard S.S."/>
            <person name="Banfield J.F."/>
        </authorList>
    </citation>
    <scope>NUCLEOTIDE SEQUENCE [LARGE SCALE GENOMIC DNA]</scope>
</reference>
<dbReference type="EMBL" id="MELK01000025">
    <property type="protein sequence ID" value="OFW58217.1"/>
    <property type="molecule type" value="Genomic_DNA"/>
</dbReference>
<dbReference type="GO" id="GO:0003677">
    <property type="term" value="F:DNA binding"/>
    <property type="evidence" value="ECO:0007669"/>
    <property type="project" value="InterPro"/>
</dbReference>
<proteinExistence type="predicted"/>
<dbReference type="SMART" id="SM00966">
    <property type="entry name" value="SpoVT_AbrB"/>
    <property type="match status" value="1"/>
</dbReference>
<protein>
    <submittedName>
        <fullName evidence="2">AbrB family transcriptional regulator</fullName>
    </submittedName>
</protein>
<evidence type="ECO:0000313" key="3">
    <source>
        <dbReference type="Proteomes" id="UP000177876"/>
    </source>
</evidence>
<dbReference type="NCBIfam" id="NF040962">
    <property type="entry name" value="near_HgcAB"/>
    <property type="match status" value="1"/>
</dbReference>
<dbReference type="InterPro" id="IPR037914">
    <property type="entry name" value="SpoVT-AbrB_sf"/>
</dbReference>
<comment type="caution">
    <text evidence="2">The sequence shown here is derived from an EMBL/GenBank/DDBJ whole genome shotgun (WGS) entry which is preliminary data.</text>
</comment>
<dbReference type="STRING" id="1797197.A2Y75_08660"/>
<name>A0A1F2WMZ4_9ACTN</name>
<organism evidence="2 3">
    <name type="scientific">Candidatus Solincola sediminis</name>
    <dbReference type="NCBI Taxonomy" id="1797199"/>
    <lineage>
        <taxon>Bacteria</taxon>
        <taxon>Bacillati</taxon>
        <taxon>Actinomycetota</taxon>
        <taxon>Candidatus Geothermincolia</taxon>
        <taxon>Candidatus Geothermincolales</taxon>
        <taxon>Candidatus Geothermincolaceae</taxon>
        <taxon>Candidatus Solincola</taxon>
    </lineage>
</organism>
<evidence type="ECO:0000313" key="2">
    <source>
        <dbReference type="EMBL" id="OFW58217.1"/>
    </source>
</evidence>
<dbReference type="AlphaFoldDB" id="A0A1F2WMZ4"/>
<dbReference type="InterPro" id="IPR007159">
    <property type="entry name" value="SpoVT-AbrB_dom"/>
</dbReference>
<feature type="domain" description="SpoVT-AbrB" evidence="1">
    <location>
        <begin position="28"/>
        <end position="78"/>
    </location>
</feature>
<dbReference type="SUPFAM" id="SSF89447">
    <property type="entry name" value="AbrB/MazE/MraZ-like"/>
    <property type="match status" value="1"/>
</dbReference>
<dbReference type="Gene3D" id="2.10.260.10">
    <property type="match status" value="1"/>
</dbReference>
<evidence type="ECO:0000259" key="1">
    <source>
        <dbReference type="SMART" id="SM00966"/>
    </source>
</evidence>